<organism evidence="2 3">
    <name type="scientific">Helicocarpus griseus UAMH5409</name>
    <dbReference type="NCBI Taxonomy" id="1447875"/>
    <lineage>
        <taxon>Eukaryota</taxon>
        <taxon>Fungi</taxon>
        <taxon>Dikarya</taxon>
        <taxon>Ascomycota</taxon>
        <taxon>Pezizomycotina</taxon>
        <taxon>Eurotiomycetes</taxon>
        <taxon>Eurotiomycetidae</taxon>
        <taxon>Onygenales</taxon>
        <taxon>Ajellomycetaceae</taxon>
        <taxon>Helicocarpus</taxon>
    </lineage>
</organism>
<feature type="region of interest" description="Disordered" evidence="1">
    <location>
        <begin position="268"/>
        <end position="302"/>
    </location>
</feature>
<feature type="compositionally biased region" description="Basic and acidic residues" evidence="1">
    <location>
        <begin position="48"/>
        <end position="63"/>
    </location>
</feature>
<name>A0A2B7W8T5_9EURO</name>
<feature type="region of interest" description="Disordered" evidence="1">
    <location>
        <begin position="191"/>
        <end position="248"/>
    </location>
</feature>
<feature type="compositionally biased region" description="Acidic residues" evidence="1">
    <location>
        <begin position="198"/>
        <end position="215"/>
    </location>
</feature>
<dbReference type="EMBL" id="PDNB01000303">
    <property type="protein sequence ID" value="PGG95943.1"/>
    <property type="molecule type" value="Genomic_DNA"/>
</dbReference>
<protein>
    <submittedName>
        <fullName evidence="2">Uncharacterized protein</fullName>
    </submittedName>
</protein>
<accession>A0A2B7W8T5</accession>
<evidence type="ECO:0000313" key="2">
    <source>
        <dbReference type="EMBL" id="PGG95943.1"/>
    </source>
</evidence>
<gene>
    <name evidence="2" type="ORF">AJ79_09798</name>
</gene>
<sequence length="302" mass="35183">MDKNTVQTPEPYRPIHPQSRPQAPNPIIASRLLPPPVPPRHLCQPRTGKKDARGADRRTTRDQLTREEETILLKISVSNGDLYRTADINRFWVEIAKEFTKFAGRPFSHTFLRRRVDEPVIARTNKLKETNYNKERAGNDGYTQRVDAWNKVALAEKWRREAAEAIKRKRGREELRNSYLARERLKNLISRNAQEDGYPNEDWSDPDDSYAEEDGISSSPSPLPSPSLPGLPCRKRRRIEMSSSDELKEITERVAQMFKDVLKKLDEEKERQRKQEEDRQALCLSSRSLRMASSERFSRSRK</sequence>
<dbReference type="Proteomes" id="UP000223968">
    <property type="component" value="Unassembled WGS sequence"/>
</dbReference>
<feature type="compositionally biased region" description="Basic and acidic residues" evidence="1">
    <location>
        <begin position="268"/>
        <end position="280"/>
    </location>
</feature>
<feature type="region of interest" description="Disordered" evidence="1">
    <location>
        <begin position="1"/>
        <end position="63"/>
    </location>
</feature>
<evidence type="ECO:0000256" key="1">
    <source>
        <dbReference type="SAM" id="MobiDB-lite"/>
    </source>
</evidence>
<reference evidence="2 3" key="1">
    <citation type="submission" date="2017-10" db="EMBL/GenBank/DDBJ databases">
        <title>Comparative genomics in systemic dimorphic fungi from Ajellomycetaceae.</title>
        <authorList>
            <person name="Munoz J.F."/>
            <person name="Mcewen J.G."/>
            <person name="Clay O.K."/>
            <person name="Cuomo C.A."/>
        </authorList>
    </citation>
    <scope>NUCLEOTIDE SEQUENCE [LARGE SCALE GENOMIC DNA]</scope>
    <source>
        <strain evidence="2 3">UAMH5409</strain>
    </source>
</reference>
<comment type="caution">
    <text evidence="2">The sequence shown here is derived from an EMBL/GenBank/DDBJ whole genome shotgun (WGS) entry which is preliminary data.</text>
</comment>
<evidence type="ECO:0000313" key="3">
    <source>
        <dbReference type="Proteomes" id="UP000223968"/>
    </source>
</evidence>
<keyword evidence="3" id="KW-1185">Reference proteome</keyword>
<dbReference type="AlphaFoldDB" id="A0A2B7W8T5"/>
<proteinExistence type="predicted"/>